<keyword evidence="4" id="KW-0406">Ion transport</keyword>
<reference evidence="7 8" key="1">
    <citation type="journal article" date="2015" name="Nature">
        <title>rRNA introns, odd ribosomes, and small enigmatic genomes across a large radiation of phyla.</title>
        <authorList>
            <person name="Brown C.T."/>
            <person name="Hug L.A."/>
            <person name="Thomas B.C."/>
            <person name="Sharon I."/>
            <person name="Castelle C.J."/>
            <person name="Singh A."/>
            <person name="Wilkins M.J."/>
            <person name="Williams K.H."/>
            <person name="Banfield J.F."/>
        </authorList>
    </citation>
    <scope>NUCLEOTIDE SEQUENCE [LARGE SCALE GENOMIC DNA]</scope>
</reference>
<comment type="subcellular location">
    <subcellularLocation>
        <location evidence="1">Membrane</location>
    </subcellularLocation>
</comment>
<dbReference type="EMBL" id="LCAW01000002">
    <property type="protein sequence ID" value="KKR99849.1"/>
    <property type="molecule type" value="Genomic_DNA"/>
</dbReference>
<dbReference type="Pfam" id="PF00213">
    <property type="entry name" value="OSCP"/>
    <property type="match status" value="1"/>
</dbReference>
<keyword evidence="2" id="KW-0813">Transport</keyword>
<keyword evidence="6" id="KW-0066">ATP synthesis</keyword>
<gene>
    <name evidence="7" type="ORF">UU50_C0002G0031</name>
</gene>
<dbReference type="GO" id="GO:0016020">
    <property type="term" value="C:membrane"/>
    <property type="evidence" value="ECO:0007669"/>
    <property type="project" value="UniProtKB-SubCell"/>
</dbReference>
<evidence type="ECO:0000256" key="6">
    <source>
        <dbReference type="ARBA" id="ARBA00023310"/>
    </source>
</evidence>
<evidence type="ECO:0000256" key="2">
    <source>
        <dbReference type="ARBA" id="ARBA00022448"/>
    </source>
</evidence>
<name>A0A0G0VFV6_9BACT</name>
<evidence type="ECO:0000256" key="4">
    <source>
        <dbReference type="ARBA" id="ARBA00023065"/>
    </source>
</evidence>
<keyword evidence="5" id="KW-0472">Membrane</keyword>
<dbReference type="PRINTS" id="PR00125">
    <property type="entry name" value="ATPASEDELTA"/>
</dbReference>
<dbReference type="AlphaFoldDB" id="A0A0G0VFV6"/>
<dbReference type="InterPro" id="IPR000711">
    <property type="entry name" value="ATPase_OSCP/dsu"/>
</dbReference>
<evidence type="ECO:0000313" key="7">
    <source>
        <dbReference type="EMBL" id="KKR99849.1"/>
    </source>
</evidence>
<evidence type="ECO:0000256" key="3">
    <source>
        <dbReference type="ARBA" id="ARBA00022781"/>
    </source>
</evidence>
<proteinExistence type="predicted"/>
<keyword evidence="3" id="KW-0375">Hydrogen ion transport</keyword>
<comment type="caution">
    <text evidence="7">The sequence shown here is derived from an EMBL/GenBank/DDBJ whole genome shotgun (WGS) entry which is preliminary data.</text>
</comment>
<sequence length="127" mass="14615">MDAKIKTITRVLIDQVEKNKENDIKKIMNDFVQFLAQEKMIDRWREIELAIHQSWKEIYGASAITVVSAHPLTEELNKQIEELAKGADIERRVDERLIGGSVIRIDDRRIDGSIAGNLQKLKMTLSK</sequence>
<accession>A0A0G0VFV6</accession>
<evidence type="ECO:0000256" key="1">
    <source>
        <dbReference type="ARBA" id="ARBA00004370"/>
    </source>
</evidence>
<dbReference type="Proteomes" id="UP000033930">
    <property type="component" value="Unassembled WGS sequence"/>
</dbReference>
<organism evidence="7 8">
    <name type="scientific">Candidatus Uhrbacteria bacterium GW2011_GWC1_41_20</name>
    <dbReference type="NCBI Taxonomy" id="1618983"/>
    <lineage>
        <taxon>Bacteria</taxon>
        <taxon>Candidatus Uhriibacteriota</taxon>
    </lineage>
</organism>
<dbReference type="PANTHER" id="PTHR11910">
    <property type="entry name" value="ATP SYNTHASE DELTA CHAIN"/>
    <property type="match status" value="1"/>
</dbReference>
<protein>
    <submittedName>
        <fullName evidence="7">ATP synthase subunit delta</fullName>
    </submittedName>
</protein>
<dbReference type="GO" id="GO:0046933">
    <property type="term" value="F:proton-transporting ATP synthase activity, rotational mechanism"/>
    <property type="evidence" value="ECO:0007669"/>
    <property type="project" value="InterPro"/>
</dbReference>
<evidence type="ECO:0000256" key="5">
    <source>
        <dbReference type="ARBA" id="ARBA00023136"/>
    </source>
</evidence>
<evidence type="ECO:0000313" key="8">
    <source>
        <dbReference type="Proteomes" id="UP000033930"/>
    </source>
</evidence>